<dbReference type="STRING" id="1440763.BJI69_01635"/>
<dbReference type="RefSeq" id="WP_046969604.1">
    <property type="nucleotide sequence ID" value="NZ_CP017480.1"/>
</dbReference>
<gene>
    <name evidence="1" type="ORF">BJI69_01635</name>
</gene>
<accession>A0A0G9H0G6</accession>
<keyword evidence="2" id="KW-1185">Reference proteome</keyword>
<dbReference type="EMBL" id="CP017480">
    <property type="protein sequence ID" value="APG02737.1"/>
    <property type="molecule type" value="Genomic_DNA"/>
</dbReference>
<dbReference type="Proteomes" id="UP000182987">
    <property type="component" value="Chromosome"/>
</dbReference>
<dbReference type="AlphaFoldDB" id="A0A0G9H0G6"/>
<reference evidence="2" key="1">
    <citation type="submission" date="2016-09" db="EMBL/GenBank/DDBJ databases">
        <authorList>
            <person name="Lysoe E."/>
        </authorList>
    </citation>
    <scope>NUCLEOTIDE SEQUENCE [LARGE SCALE GENOMIC DNA]</scope>
    <source>
        <strain evidence="2">LJ96T</strain>
    </source>
</reference>
<dbReference type="PATRIC" id="fig|1440763.5.peg.4272"/>
<dbReference type="OrthoDB" id="5956998at2"/>
<sequence length="155" mass="15978">MPAFADRRERLLRVMGVTPWRLRVGEVVAGDGIESAANEVASGDQVGCVVILPAGSSARELDLLGKALRAFGPVTGRAARLEVGEGGLGQVPVAAAYLVFGDAQAHALGRDLSAAALSAAQIVLVDPPSTILVEAAAKRRLWNGLRALGRAFVTG</sequence>
<name>A0A0G9H0G6_9GAMM</name>
<organism evidence="1 2">
    <name type="scientific">Luteibacter rhizovicinus DSM 16549</name>
    <dbReference type="NCBI Taxonomy" id="1440763"/>
    <lineage>
        <taxon>Bacteria</taxon>
        <taxon>Pseudomonadati</taxon>
        <taxon>Pseudomonadota</taxon>
        <taxon>Gammaproteobacteria</taxon>
        <taxon>Lysobacterales</taxon>
        <taxon>Rhodanobacteraceae</taxon>
        <taxon>Luteibacter</taxon>
    </lineage>
</organism>
<protein>
    <submittedName>
        <fullName evidence="1">Uncharacterized protein</fullName>
    </submittedName>
</protein>
<evidence type="ECO:0000313" key="2">
    <source>
        <dbReference type="Proteomes" id="UP000182987"/>
    </source>
</evidence>
<dbReference type="KEGG" id="lrz:BJI69_01635"/>
<evidence type="ECO:0000313" key="1">
    <source>
        <dbReference type="EMBL" id="APG02737.1"/>
    </source>
</evidence>
<proteinExistence type="predicted"/>